<dbReference type="GO" id="GO:0042834">
    <property type="term" value="F:peptidoglycan binding"/>
    <property type="evidence" value="ECO:0007669"/>
    <property type="project" value="InterPro"/>
</dbReference>
<dbReference type="Pfam" id="PF05036">
    <property type="entry name" value="SPOR"/>
    <property type="match status" value="1"/>
</dbReference>
<dbReference type="AlphaFoldDB" id="A0A381TR24"/>
<dbReference type="InterPro" id="IPR036680">
    <property type="entry name" value="SPOR-like_sf"/>
</dbReference>
<name>A0A381TR24_9ZZZZ</name>
<gene>
    <name evidence="2" type="ORF">METZ01_LOCUS71098</name>
</gene>
<dbReference type="EMBL" id="UINC01004983">
    <property type="protein sequence ID" value="SVA18244.1"/>
    <property type="molecule type" value="Genomic_DNA"/>
</dbReference>
<organism evidence="2">
    <name type="scientific">marine metagenome</name>
    <dbReference type="NCBI Taxonomy" id="408172"/>
    <lineage>
        <taxon>unclassified sequences</taxon>
        <taxon>metagenomes</taxon>
        <taxon>ecological metagenomes</taxon>
    </lineage>
</organism>
<sequence length="601" mass="65685">VRFSICSLLFSMGWAQLFYSPVDVATAGAALGGKLGTHAIQSNPALLGLQSGENMATAAIETVMVAYRIRLAVSENVQDVMILEDQLIKTGPMHNYIVQKTDSVYALETQNFTDILSASNFASSLPSEYKDHEIIPDTTREIIHIPRKHHLVQLIATAKKDTLKAFKKRNRKLLKGLKSEVVFIDSLYKYRVGGFPSKLEAQTLKDSIVSMGVSPDAFIVLDQKRHVKKDVPRFTMTIPLGFTFHLGNDVLDADWINTYAGADMVENPGLKTSLLASIPSGGIMEFSGLNTSILSLSYDSYGFSLLDLDIYQKAILPKPLFQAVFKGVFFSQPVDISDFDTRVLAANASVFSFGKQLKTLKSPFKTYIGFGLRILSGGFGEVQSFSGTLTTSTDSVVVESDMHFAYGFPAAGIGLDMGLYSQVNEQLSAQISIMGIGGSLRSSEVEVIHNIQEIHLSNLDIEKLQNYDNTQIDSLKKTFTILDTTYLDKAKRVPVPARINLGFSYRPHQLVMIHGALQQLVQTEFIGDIDPRISIGAEFFPDRFLPLRIGIAGGGMDGFYAGAGLGLKMGPIHINLGVSQSGGLENSASAINMAADIRVFF</sequence>
<feature type="domain" description="SPOR" evidence="1">
    <location>
        <begin position="144"/>
        <end position="222"/>
    </location>
</feature>
<dbReference type="InterPro" id="IPR007730">
    <property type="entry name" value="SPOR-like_dom"/>
</dbReference>
<reference evidence="2" key="1">
    <citation type="submission" date="2018-05" db="EMBL/GenBank/DDBJ databases">
        <authorList>
            <person name="Lanie J.A."/>
            <person name="Ng W.-L."/>
            <person name="Kazmierczak K.M."/>
            <person name="Andrzejewski T.M."/>
            <person name="Davidsen T.M."/>
            <person name="Wayne K.J."/>
            <person name="Tettelin H."/>
            <person name="Glass J.I."/>
            <person name="Rusch D."/>
            <person name="Podicherti R."/>
            <person name="Tsui H.-C.T."/>
            <person name="Winkler M.E."/>
        </authorList>
    </citation>
    <scope>NUCLEOTIDE SEQUENCE</scope>
</reference>
<feature type="non-terminal residue" evidence="2">
    <location>
        <position position="1"/>
    </location>
</feature>
<evidence type="ECO:0000313" key="2">
    <source>
        <dbReference type="EMBL" id="SVA18244.1"/>
    </source>
</evidence>
<protein>
    <recommendedName>
        <fullName evidence="1">SPOR domain-containing protein</fullName>
    </recommendedName>
</protein>
<dbReference type="Gene3D" id="3.30.70.1070">
    <property type="entry name" value="Sporulation related repeat"/>
    <property type="match status" value="1"/>
</dbReference>
<evidence type="ECO:0000259" key="1">
    <source>
        <dbReference type="PROSITE" id="PS51724"/>
    </source>
</evidence>
<accession>A0A381TR24</accession>
<dbReference type="PROSITE" id="PS51724">
    <property type="entry name" value="SPOR"/>
    <property type="match status" value="1"/>
</dbReference>
<dbReference type="Pfam" id="PF18990">
    <property type="entry name" value="DUF5723"/>
    <property type="match status" value="1"/>
</dbReference>
<dbReference type="InterPro" id="IPR043781">
    <property type="entry name" value="DUF5723"/>
</dbReference>
<proteinExistence type="predicted"/>